<dbReference type="GO" id="GO:0006355">
    <property type="term" value="P:regulation of DNA-templated transcription"/>
    <property type="evidence" value="ECO:0007669"/>
    <property type="project" value="InterPro"/>
</dbReference>
<dbReference type="Gene3D" id="1.10.1790.10">
    <property type="entry name" value="PRD domain"/>
    <property type="match status" value="1"/>
</dbReference>
<dbReference type="PANTHER" id="PTHR30185:SF16">
    <property type="entry name" value="PROTEIN GLCT"/>
    <property type="match status" value="1"/>
</dbReference>
<dbReference type="RefSeq" id="WP_133432330.1">
    <property type="nucleotide sequence ID" value="NZ_SCWA01000013.1"/>
</dbReference>
<evidence type="ECO:0000256" key="1">
    <source>
        <dbReference type="ARBA" id="ARBA00022737"/>
    </source>
</evidence>
<evidence type="ECO:0000313" key="3">
    <source>
        <dbReference type="EMBL" id="TDL95611.1"/>
    </source>
</evidence>
<dbReference type="InterPro" id="IPR036650">
    <property type="entry name" value="CAT_RNA-bd_dom_sf"/>
</dbReference>
<proteinExistence type="predicted"/>
<dbReference type="PROSITE" id="PS51372">
    <property type="entry name" value="PRD_2"/>
    <property type="match status" value="2"/>
</dbReference>
<feature type="domain" description="PRD" evidence="2">
    <location>
        <begin position="67"/>
        <end position="172"/>
    </location>
</feature>
<dbReference type="AlphaFoldDB" id="A0A4R6BCL0"/>
<protein>
    <submittedName>
        <fullName evidence="3">Transcription antiterminator</fullName>
    </submittedName>
</protein>
<keyword evidence="1" id="KW-0677">Repeat</keyword>
<dbReference type="Gene3D" id="1.20.890.100">
    <property type="match status" value="1"/>
</dbReference>
<dbReference type="InterPro" id="IPR036634">
    <property type="entry name" value="PRD_sf"/>
</dbReference>
<evidence type="ECO:0000259" key="2">
    <source>
        <dbReference type="PROSITE" id="PS51372"/>
    </source>
</evidence>
<dbReference type="SUPFAM" id="SSF50151">
    <property type="entry name" value="SacY-like RNA-binding domain"/>
    <property type="match status" value="1"/>
</dbReference>
<dbReference type="Gene3D" id="2.30.24.10">
    <property type="entry name" value="CAT RNA-binding domain"/>
    <property type="match status" value="1"/>
</dbReference>
<dbReference type="Pfam" id="PF00874">
    <property type="entry name" value="PRD"/>
    <property type="match status" value="2"/>
</dbReference>
<dbReference type="EMBL" id="SCWA01000013">
    <property type="protein sequence ID" value="TDL95611.1"/>
    <property type="molecule type" value="Genomic_DNA"/>
</dbReference>
<evidence type="ECO:0000313" key="4">
    <source>
        <dbReference type="Proteomes" id="UP000295310"/>
    </source>
</evidence>
<reference evidence="3 4" key="1">
    <citation type="submission" date="2019-01" db="EMBL/GenBank/DDBJ databases">
        <title>Draft genome sequences of the type strains of six Macrococcus species.</title>
        <authorList>
            <person name="Mazhar S."/>
            <person name="Altermann E."/>
            <person name="Hill C."/>
            <person name="Mcauliffe O."/>
        </authorList>
    </citation>
    <scope>NUCLEOTIDE SEQUENCE [LARGE SCALE GENOMIC DNA]</scope>
    <source>
        <strain evidence="3 4">CCM4811</strain>
    </source>
</reference>
<dbReference type="SUPFAM" id="SSF63520">
    <property type="entry name" value="PTS-regulatory domain, PRD"/>
    <property type="match status" value="2"/>
</dbReference>
<dbReference type="InterPro" id="IPR050661">
    <property type="entry name" value="BglG_antiterminators"/>
</dbReference>
<organism evidence="3 4">
    <name type="scientific">Macrococcus brunensis</name>
    <dbReference type="NCBI Taxonomy" id="198483"/>
    <lineage>
        <taxon>Bacteria</taxon>
        <taxon>Bacillati</taxon>
        <taxon>Bacillota</taxon>
        <taxon>Bacilli</taxon>
        <taxon>Bacillales</taxon>
        <taxon>Staphylococcaceae</taxon>
        <taxon>Macrococcus</taxon>
    </lineage>
</organism>
<dbReference type="NCBIfam" id="NF047357">
    <property type="entry name" value="antiterm_GlcT"/>
    <property type="match status" value="1"/>
</dbReference>
<dbReference type="InterPro" id="IPR011608">
    <property type="entry name" value="PRD"/>
</dbReference>
<dbReference type="Proteomes" id="UP000295310">
    <property type="component" value="Unassembled WGS sequence"/>
</dbReference>
<feature type="domain" description="PRD" evidence="2">
    <location>
        <begin position="173"/>
        <end position="281"/>
    </location>
</feature>
<comment type="caution">
    <text evidence="3">The sequence shown here is derived from an EMBL/GenBank/DDBJ whole genome shotgun (WGS) entry which is preliminary data.</text>
</comment>
<sequence>MGNYIIDKALNNNVLVATYYGDEVILIGKGIGFGKKSGEVIDTDQIEKVYELKTFQDQQRYRTLMDIGDDDVMKVVIEVVDEIKDLIEEDVSDNLLLSLTDHIIFAIKRLEDQIFISNPFSNETEALYPREYSAAYIAVNMLNERLQVQLPESEVGFIALHIHSSISSQSIRDMNLMAEVITRAVRIIEHDLKIQVDKNSIIYTRFVRHISFAVQRVIANDSAPEQRNLENLLKVQYPVCYNVAIKIVKMMQTLLNKPVYESELVYLTMHIQQFNTEATDV</sequence>
<dbReference type="OrthoDB" id="9813552at2"/>
<dbReference type="SMART" id="SM01061">
    <property type="entry name" value="CAT_RBD"/>
    <property type="match status" value="1"/>
</dbReference>
<name>A0A4R6BCL0_9STAP</name>
<dbReference type="Gene3D" id="1.20.58.1950">
    <property type="match status" value="1"/>
</dbReference>
<accession>A0A4R6BCL0</accession>
<gene>
    <name evidence="3" type="ORF">ERX27_08115</name>
</gene>
<dbReference type="Pfam" id="PF03123">
    <property type="entry name" value="CAT_RBD"/>
    <property type="match status" value="1"/>
</dbReference>
<dbReference type="PANTHER" id="PTHR30185">
    <property type="entry name" value="CRYPTIC BETA-GLUCOSIDE BGL OPERON ANTITERMINATOR"/>
    <property type="match status" value="1"/>
</dbReference>
<dbReference type="GO" id="GO:0003723">
    <property type="term" value="F:RNA binding"/>
    <property type="evidence" value="ECO:0007669"/>
    <property type="project" value="InterPro"/>
</dbReference>
<keyword evidence="4" id="KW-1185">Reference proteome</keyword>
<dbReference type="InterPro" id="IPR004341">
    <property type="entry name" value="CAT_RNA-bd_dom"/>
</dbReference>